<evidence type="ECO:0000313" key="1">
    <source>
        <dbReference type="EMBL" id="MFC1851657.1"/>
    </source>
</evidence>
<sequence>MNSNDKLVRKFKDEAVAVYSLEGDQVQPDLRRYVISTRDTRDLMNYPEIINCDFTNLMQNGITNALKGINMLESLSSINSRSVNVYHILRGGLNFNVREALRKGFGYKWHSSSYISSQRILKEGKFEISEDFYRKFRIPDKATIYTADIVASGVSLNHGIEYIYHYMRNHDLQLKNMIFITIGCIETERILSRWHDIFKENFEAYERTIIVYVEGRFVLTDHETPLNNCLFHTDLLKNYKLGALLSPEFEQSQFDRMIIGLEACAIYDGGKKGFEPVNHIQDVLKFWDKQLLLATSKNVSLWDEYNARFPLDMYFEDKTHFKNGNPQILKSKKEDFWIGLSRGEYHKLFQKFCRLWSDERIEASQQPESFRQICEKKIQYLQSLIEEEE</sequence>
<protein>
    <submittedName>
        <fullName evidence="1">Uncharacterized protein</fullName>
    </submittedName>
</protein>
<keyword evidence="2" id="KW-1185">Reference proteome</keyword>
<proteinExistence type="predicted"/>
<evidence type="ECO:0000313" key="2">
    <source>
        <dbReference type="Proteomes" id="UP001594351"/>
    </source>
</evidence>
<dbReference type="EMBL" id="JBHPBY010000212">
    <property type="protein sequence ID" value="MFC1851657.1"/>
    <property type="molecule type" value="Genomic_DNA"/>
</dbReference>
<name>A0ABV6YZP1_UNCC1</name>
<reference evidence="1 2" key="1">
    <citation type="submission" date="2024-09" db="EMBL/GenBank/DDBJ databases">
        <title>Laminarin stimulates single cell rates of sulfate reduction while oxygen inhibits transcriptomic activity in coastal marine sediment.</title>
        <authorList>
            <person name="Lindsay M."/>
            <person name="Orcutt B."/>
            <person name="Emerson D."/>
            <person name="Stepanauskas R."/>
            <person name="D'Angelo T."/>
        </authorList>
    </citation>
    <scope>NUCLEOTIDE SEQUENCE [LARGE SCALE GENOMIC DNA]</scope>
    <source>
        <strain evidence="1">SAG AM-311-K15</strain>
    </source>
</reference>
<comment type="caution">
    <text evidence="1">The sequence shown here is derived from an EMBL/GenBank/DDBJ whole genome shotgun (WGS) entry which is preliminary data.</text>
</comment>
<accession>A0ABV6YZP1</accession>
<dbReference type="Proteomes" id="UP001594351">
    <property type="component" value="Unassembled WGS sequence"/>
</dbReference>
<gene>
    <name evidence="1" type="ORF">ACFL27_15815</name>
</gene>
<organism evidence="1 2">
    <name type="scientific">candidate division CSSED10-310 bacterium</name>
    <dbReference type="NCBI Taxonomy" id="2855610"/>
    <lineage>
        <taxon>Bacteria</taxon>
        <taxon>Bacteria division CSSED10-310</taxon>
    </lineage>
</organism>